<accession>A0ACC0B9U7</accession>
<dbReference type="EMBL" id="CM044704">
    <property type="protein sequence ID" value="KAI5669419.1"/>
    <property type="molecule type" value="Genomic_DNA"/>
</dbReference>
<protein>
    <submittedName>
        <fullName evidence="1">Uncharacterized protein</fullName>
    </submittedName>
</protein>
<organism evidence="1 2">
    <name type="scientific">Catharanthus roseus</name>
    <name type="common">Madagascar periwinkle</name>
    <name type="synonym">Vinca rosea</name>
    <dbReference type="NCBI Taxonomy" id="4058"/>
    <lineage>
        <taxon>Eukaryota</taxon>
        <taxon>Viridiplantae</taxon>
        <taxon>Streptophyta</taxon>
        <taxon>Embryophyta</taxon>
        <taxon>Tracheophyta</taxon>
        <taxon>Spermatophyta</taxon>
        <taxon>Magnoliopsida</taxon>
        <taxon>eudicotyledons</taxon>
        <taxon>Gunneridae</taxon>
        <taxon>Pentapetalae</taxon>
        <taxon>asterids</taxon>
        <taxon>lamiids</taxon>
        <taxon>Gentianales</taxon>
        <taxon>Apocynaceae</taxon>
        <taxon>Rauvolfioideae</taxon>
        <taxon>Vinceae</taxon>
        <taxon>Catharanthinae</taxon>
        <taxon>Catharanthus</taxon>
    </lineage>
</organism>
<gene>
    <name evidence="1" type="ORF">M9H77_19272</name>
</gene>
<comment type="caution">
    <text evidence="1">The sequence shown here is derived from an EMBL/GenBank/DDBJ whole genome shotgun (WGS) entry which is preliminary data.</text>
</comment>
<sequence length="136" mass="14696">MDWHCRFSLLVLCLRDIGFSSVASPHVKAKRTDNFGSHIFAKSATQLTSISVPEEISKGTKKKGWKIASVEDSTMIHWTRPDIKATGTPASSTLPPSSTPSEAPLTLLPSQSFTPPRQTQPTLDSMARSSSIPSAT</sequence>
<reference evidence="2" key="1">
    <citation type="journal article" date="2023" name="Nat. Plants">
        <title>Single-cell RNA sequencing provides a high-resolution roadmap for understanding the multicellular compartmentation of specialized metabolism.</title>
        <authorList>
            <person name="Sun S."/>
            <person name="Shen X."/>
            <person name="Li Y."/>
            <person name="Li Y."/>
            <person name="Wang S."/>
            <person name="Li R."/>
            <person name="Zhang H."/>
            <person name="Shen G."/>
            <person name="Guo B."/>
            <person name="Wei J."/>
            <person name="Xu J."/>
            <person name="St-Pierre B."/>
            <person name="Chen S."/>
            <person name="Sun C."/>
        </authorList>
    </citation>
    <scope>NUCLEOTIDE SEQUENCE [LARGE SCALE GENOMIC DNA]</scope>
</reference>
<keyword evidence="2" id="KW-1185">Reference proteome</keyword>
<dbReference type="Proteomes" id="UP001060085">
    <property type="component" value="Linkage Group LG04"/>
</dbReference>
<name>A0ACC0B9U7_CATRO</name>
<proteinExistence type="predicted"/>
<evidence type="ECO:0000313" key="1">
    <source>
        <dbReference type="EMBL" id="KAI5669419.1"/>
    </source>
</evidence>
<evidence type="ECO:0000313" key="2">
    <source>
        <dbReference type="Proteomes" id="UP001060085"/>
    </source>
</evidence>